<dbReference type="AlphaFoldDB" id="A0A3B0WED6"/>
<dbReference type="EMBL" id="UOFD01000018">
    <property type="protein sequence ID" value="VAW50780.1"/>
    <property type="molecule type" value="Genomic_DNA"/>
</dbReference>
<proteinExistence type="predicted"/>
<evidence type="ECO:0000313" key="1">
    <source>
        <dbReference type="EMBL" id="VAW50780.1"/>
    </source>
</evidence>
<evidence type="ECO:0008006" key="2">
    <source>
        <dbReference type="Google" id="ProtNLM"/>
    </source>
</evidence>
<reference evidence="1" key="1">
    <citation type="submission" date="2018-06" db="EMBL/GenBank/DDBJ databases">
        <authorList>
            <person name="Zhirakovskaya E."/>
        </authorList>
    </citation>
    <scope>NUCLEOTIDE SEQUENCE</scope>
</reference>
<sequence length="179" mass="19741">MNFKIINKIIMVLVFFSMNNIALAASVGTGGVSTAFSKNSTSAGVILGSGSAFNDDYIILGASVGYYVVRGLELGVDVQRWFSGEPSITKVSPQIKYVFTQSKTIKPYVGAFYRRTYFGDFKGISIDDQDSFGYRAGAFFSTNNRIYIGGGIVYEEYKDCDVFFDCSTTYPEIIFTVSF</sequence>
<protein>
    <recommendedName>
        <fullName evidence="2">Outer membrane protein beta-barrel domain-containing protein</fullName>
    </recommendedName>
</protein>
<name>A0A3B0WED6_9ZZZZ</name>
<accession>A0A3B0WED6</accession>
<organism evidence="1">
    <name type="scientific">hydrothermal vent metagenome</name>
    <dbReference type="NCBI Taxonomy" id="652676"/>
    <lineage>
        <taxon>unclassified sequences</taxon>
        <taxon>metagenomes</taxon>
        <taxon>ecological metagenomes</taxon>
    </lineage>
</organism>
<gene>
    <name evidence="1" type="ORF">MNBD_GAMMA06-398</name>
</gene>